<dbReference type="EMBL" id="CP018153">
    <property type="protein sequence ID" value="APG60958.1"/>
    <property type="molecule type" value="Genomic_DNA"/>
</dbReference>
<name>A0A1L3J764_9FLAO</name>
<evidence type="ECO:0000256" key="1">
    <source>
        <dbReference type="SAM" id="SignalP"/>
    </source>
</evidence>
<evidence type="ECO:0000313" key="3">
    <source>
        <dbReference type="EMBL" id="APG60958.1"/>
    </source>
</evidence>
<feature type="signal peptide" evidence="1">
    <location>
        <begin position="1"/>
        <end position="20"/>
    </location>
</feature>
<organism evidence="3 4">
    <name type="scientific">Christiangramia salexigens</name>
    <dbReference type="NCBI Taxonomy" id="1913577"/>
    <lineage>
        <taxon>Bacteria</taxon>
        <taxon>Pseudomonadati</taxon>
        <taxon>Bacteroidota</taxon>
        <taxon>Flavobacteriia</taxon>
        <taxon>Flavobacteriales</taxon>
        <taxon>Flavobacteriaceae</taxon>
        <taxon>Christiangramia</taxon>
    </lineage>
</organism>
<sequence length="151" mass="17463">MLAKLSLVLFIFLFSCKGSQNSDSTHNFDWLLGNWIRTNGAQNITTGENWKKLSETEYMGLGYNLKANDTSFKESIRLYKNKDFWVYEVSGVNEQPTEFRMTSSGNNEFTLENSSNDFPKKIQYTYNEKSLKATISDNNRSIIFEFSRSAQ</sequence>
<dbReference type="InterPro" id="IPR046232">
    <property type="entry name" value="DUF6265"/>
</dbReference>
<feature type="chain" id="PRO_5013041022" description="DUF6265 domain-containing protein" evidence="1">
    <location>
        <begin position="21"/>
        <end position="151"/>
    </location>
</feature>
<dbReference type="RefSeq" id="WP_072553647.1">
    <property type="nucleotide sequence ID" value="NZ_CP018153.1"/>
</dbReference>
<evidence type="ECO:0000259" key="2">
    <source>
        <dbReference type="Pfam" id="PF19780"/>
    </source>
</evidence>
<keyword evidence="1" id="KW-0732">Signal</keyword>
<dbReference type="PROSITE" id="PS51257">
    <property type="entry name" value="PROKAR_LIPOPROTEIN"/>
    <property type="match status" value="1"/>
</dbReference>
<dbReference type="Proteomes" id="UP000182510">
    <property type="component" value="Chromosome"/>
</dbReference>
<accession>A0A1L3J764</accession>
<gene>
    <name evidence="3" type="ORF">LPB144_11290</name>
</gene>
<protein>
    <recommendedName>
        <fullName evidence="2">DUF6265 domain-containing protein</fullName>
    </recommendedName>
</protein>
<dbReference type="OrthoDB" id="5382295at2"/>
<dbReference type="AlphaFoldDB" id="A0A1L3J764"/>
<feature type="domain" description="DUF6265" evidence="2">
    <location>
        <begin position="29"/>
        <end position="135"/>
    </location>
</feature>
<dbReference type="KEGG" id="grl:LPB144_11290"/>
<proteinExistence type="predicted"/>
<dbReference type="Pfam" id="PF19780">
    <property type="entry name" value="DUF6265"/>
    <property type="match status" value="1"/>
</dbReference>
<evidence type="ECO:0000313" key="4">
    <source>
        <dbReference type="Proteomes" id="UP000182510"/>
    </source>
</evidence>
<dbReference type="STRING" id="1913577.LPB144_11290"/>
<reference evidence="3 4" key="1">
    <citation type="submission" date="2016-11" db="EMBL/GenBank/DDBJ databases">
        <title>Gramella sp. LPB0144 isolated from marine environment.</title>
        <authorList>
            <person name="Kim E."/>
            <person name="Yi H."/>
        </authorList>
    </citation>
    <scope>NUCLEOTIDE SEQUENCE [LARGE SCALE GENOMIC DNA]</scope>
    <source>
        <strain evidence="3 4">LPB0144</strain>
    </source>
</reference>
<keyword evidence="4" id="KW-1185">Reference proteome</keyword>